<dbReference type="Pfam" id="PF25319">
    <property type="entry name" value="HofO"/>
    <property type="match status" value="1"/>
</dbReference>
<gene>
    <name evidence="2" type="ORF">C3712_10310</name>
</gene>
<evidence type="ECO:0000259" key="1">
    <source>
        <dbReference type="Pfam" id="PF25319"/>
    </source>
</evidence>
<proteinExistence type="predicted"/>
<protein>
    <submittedName>
        <fullName evidence="2">HofO</fullName>
    </submittedName>
</protein>
<keyword evidence="3" id="KW-1185">Reference proteome</keyword>
<reference evidence="2 3" key="1">
    <citation type="submission" date="2018-02" db="EMBL/GenBank/DDBJ databases">
        <title>Lelliotia aquatilis sp. nov., isolated from drinking water.</title>
        <authorList>
            <person name="Kaempfer P."/>
            <person name="Glaeser S."/>
            <person name="Exner M."/>
            <person name="Doijad S."/>
            <person name="Chakraborty T."/>
        </authorList>
    </citation>
    <scope>NUCLEOTIDE SEQUENCE [LARGE SCALE GENOMIC DNA]</scope>
    <source>
        <strain evidence="2 3">6331-17</strain>
    </source>
</reference>
<evidence type="ECO:0000313" key="2">
    <source>
        <dbReference type="EMBL" id="POZ23031.1"/>
    </source>
</evidence>
<feature type="domain" description="DNA utilization protein HofO C-terminal" evidence="1">
    <location>
        <begin position="56"/>
        <end position="123"/>
    </location>
</feature>
<dbReference type="EMBL" id="PQVW01000006">
    <property type="protein sequence ID" value="POZ23031.1"/>
    <property type="molecule type" value="Genomic_DNA"/>
</dbReference>
<organism evidence="2 3">
    <name type="scientific">Lelliottia aquatilis</name>
    <dbReference type="NCBI Taxonomy" id="2080838"/>
    <lineage>
        <taxon>Bacteria</taxon>
        <taxon>Pseudomonadati</taxon>
        <taxon>Pseudomonadota</taxon>
        <taxon>Gammaproteobacteria</taxon>
        <taxon>Enterobacterales</taxon>
        <taxon>Enterobacteriaceae</taxon>
        <taxon>Lelliottia</taxon>
    </lineage>
</organism>
<dbReference type="InterPro" id="IPR057522">
    <property type="entry name" value="HofO_C"/>
</dbReference>
<sequence length="127" mass="13783">MFLGTYLALVRPTIQPLLQLEAKRNQLSSAQTALWVVAAQPPLALAEPTVQASMPFSPLDFQAGGVRLVHWLPETKGGALTLDADWMQIPNVFERLARCGMDVSAFSVVPGESTLRLVVQLESPNAN</sequence>
<name>A0ABX5A201_9ENTR</name>
<dbReference type="Proteomes" id="UP000237025">
    <property type="component" value="Unassembled WGS sequence"/>
</dbReference>
<accession>A0ABX5A201</accession>
<evidence type="ECO:0000313" key="3">
    <source>
        <dbReference type="Proteomes" id="UP000237025"/>
    </source>
</evidence>
<comment type="caution">
    <text evidence="2">The sequence shown here is derived from an EMBL/GenBank/DDBJ whole genome shotgun (WGS) entry which is preliminary data.</text>
</comment>